<sequence>MDEIDFDFVIDKISKIKDESVKAGVLCELAEGLINSNDDQDEVIKRLLQMMELTDAFKDEKYSSIVIGQIALVSANIMGIPCDSELYIGMLEDKEAELAFMKRIKDVKKEIEKNTNLDDLDLSELEK</sequence>
<name>A6UTP1_META3</name>
<protein>
    <submittedName>
        <fullName evidence="1">Uncharacterized protein</fullName>
    </submittedName>
</protein>
<dbReference type="Proteomes" id="UP000001106">
    <property type="component" value="Chromosome"/>
</dbReference>
<keyword evidence="2" id="KW-1185">Reference proteome</keyword>
<gene>
    <name evidence="1" type="ordered locus">Maeo_0274</name>
</gene>
<accession>A6UTP1</accession>
<dbReference type="HOGENOM" id="CLU_1965535_0_0_2"/>
<dbReference type="KEGG" id="mae:Maeo_0274"/>
<proteinExistence type="predicted"/>
<dbReference type="GeneID" id="5326644"/>
<evidence type="ECO:0000313" key="2">
    <source>
        <dbReference type="Proteomes" id="UP000001106"/>
    </source>
</evidence>
<dbReference type="AlphaFoldDB" id="A6UTP1"/>
<reference evidence="1" key="1">
    <citation type="submission" date="2007-06" db="EMBL/GenBank/DDBJ databases">
        <title>Complete sequence of Methanococcus aeolicus Nankai-3.</title>
        <authorList>
            <consortium name="US DOE Joint Genome Institute"/>
            <person name="Copeland A."/>
            <person name="Lucas S."/>
            <person name="Lapidus A."/>
            <person name="Barry K."/>
            <person name="Glavina del Rio T."/>
            <person name="Dalin E."/>
            <person name="Tice H."/>
            <person name="Pitluck S."/>
            <person name="Chain P."/>
            <person name="Malfatti S."/>
            <person name="Shin M."/>
            <person name="Vergez L."/>
            <person name="Schmutz J."/>
            <person name="Larimer F."/>
            <person name="Land M."/>
            <person name="Hauser L."/>
            <person name="Kyrpides N."/>
            <person name="Lykidis A."/>
            <person name="Sieprawska-Lupa M."/>
            <person name="Whitman W.B."/>
            <person name="Richardson P."/>
        </authorList>
    </citation>
    <scope>NUCLEOTIDE SEQUENCE [LARGE SCALE GENOMIC DNA]</scope>
    <source>
        <strain evidence="1">Nankai-3</strain>
    </source>
</reference>
<dbReference type="RefSeq" id="WP_011972995.1">
    <property type="nucleotide sequence ID" value="NC_009635.1"/>
</dbReference>
<dbReference type="EMBL" id="CP000743">
    <property type="protein sequence ID" value="ABR55863.1"/>
    <property type="molecule type" value="Genomic_DNA"/>
</dbReference>
<organism evidence="1 2">
    <name type="scientific">Methanococcus aeolicus (strain ATCC BAA-1280 / DSM 17508 / OCM 812 / Nankai-3)</name>
    <dbReference type="NCBI Taxonomy" id="419665"/>
    <lineage>
        <taxon>Archaea</taxon>
        <taxon>Methanobacteriati</taxon>
        <taxon>Methanobacteriota</taxon>
        <taxon>Methanomada group</taxon>
        <taxon>Methanococci</taxon>
        <taxon>Methanococcales</taxon>
        <taxon>Methanococcaceae</taxon>
        <taxon>Methanococcus</taxon>
    </lineage>
</organism>
<evidence type="ECO:0000313" key="1">
    <source>
        <dbReference type="EMBL" id="ABR55863.1"/>
    </source>
</evidence>